<reference evidence="6 7" key="1">
    <citation type="journal article" date="2019" name="New Phytol.">
        <title>Comparative genomics reveals unique wood-decay strategies and fruiting body development in the Schizophyllaceae.</title>
        <authorList>
            <person name="Almasi E."/>
            <person name="Sahu N."/>
            <person name="Krizsan K."/>
            <person name="Balint B."/>
            <person name="Kovacs G.M."/>
            <person name="Kiss B."/>
            <person name="Cseklye J."/>
            <person name="Drula E."/>
            <person name="Henrissat B."/>
            <person name="Nagy I."/>
            <person name="Chovatia M."/>
            <person name="Adam C."/>
            <person name="LaButti K."/>
            <person name="Lipzen A."/>
            <person name="Riley R."/>
            <person name="Grigoriev I.V."/>
            <person name="Nagy L.G."/>
        </authorList>
    </citation>
    <scope>NUCLEOTIDE SEQUENCE [LARGE SCALE GENOMIC DNA]</scope>
    <source>
        <strain evidence="6 7">NL-1724</strain>
    </source>
</reference>
<gene>
    <name evidence="6" type="ORF">BD626DRAFT_251161</name>
</gene>
<evidence type="ECO:0000313" key="6">
    <source>
        <dbReference type="EMBL" id="TRM64341.1"/>
    </source>
</evidence>
<dbReference type="PROSITE" id="PS51203">
    <property type="entry name" value="CS"/>
    <property type="match status" value="1"/>
</dbReference>
<dbReference type="Gene3D" id="2.60.40.790">
    <property type="match status" value="1"/>
</dbReference>
<dbReference type="InterPro" id="IPR002068">
    <property type="entry name" value="A-crystallin/Hsp20_dom"/>
</dbReference>
<evidence type="ECO:0000313" key="7">
    <source>
        <dbReference type="Proteomes" id="UP000320762"/>
    </source>
</evidence>
<dbReference type="STRING" id="97359.A0A550CHR2"/>
<sequence>MSVFYYEPFYDIDRFLSEAFGPRGAENAQRRIGEGNTNEAPRALKPRMDLHEDAEKNLVTASFEFPGVKKEDVQIDFHDGRLTVAAETKVSEERDENGYAVRERRYGKWSRTLQLPAGVKEEDVKATMENGVLTVTFPKNSPQAAPKKITVN</sequence>
<feature type="domain" description="CS" evidence="5">
    <location>
        <begin position="43"/>
        <end position="150"/>
    </location>
</feature>
<dbReference type="SUPFAM" id="SSF49764">
    <property type="entry name" value="HSP20-like chaperones"/>
    <property type="match status" value="1"/>
</dbReference>
<evidence type="ECO:0000256" key="2">
    <source>
        <dbReference type="PROSITE-ProRule" id="PRU00285"/>
    </source>
</evidence>
<dbReference type="AlphaFoldDB" id="A0A550CHR2"/>
<evidence type="ECO:0000256" key="1">
    <source>
        <dbReference type="ARBA" id="ARBA00023016"/>
    </source>
</evidence>
<feature type="domain" description="SHSP" evidence="4">
    <location>
        <begin position="39"/>
        <end position="152"/>
    </location>
</feature>
<evidence type="ECO:0000259" key="5">
    <source>
        <dbReference type="PROSITE" id="PS51203"/>
    </source>
</evidence>
<dbReference type="CDD" id="cd06464">
    <property type="entry name" value="ACD_sHsps-like"/>
    <property type="match status" value="1"/>
</dbReference>
<accession>A0A550CHR2</accession>
<evidence type="ECO:0000256" key="3">
    <source>
        <dbReference type="RuleBase" id="RU003616"/>
    </source>
</evidence>
<dbReference type="PROSITE" id="PS01031">
    <property type="entry name" value="SHSP"/>
    <property type="match status" value="1"/>
</dbReference>
<dbReference type="PANTHER" id="PTHR11527">
    <property type="entry name" value="HEAT-SHOCK PROTEIN 20 FAMILY MEMBER"/>
    <property type="match status" value="1"/>
</dbReference>
<comment type="caution">
    <text evidence="6">The sequence shown here is derived from an EMBL/GenBank/DDBJ whole genome shotgun (WGS) entry which is preliminary data.</text>
</comment>
<comment type="similarity">
    <text evidence="2 3">Belongs to the small heat shock protein (HSP20) family.</text>
</comment>
<keyword evidence="1" id="KW-0346">Stress response</keyword>
<keyword evidence="7" id="KW-1185">Reference proteome</keyword>
<proteinExistence type="inferred from homology"/>
<dbReference type="EMBL" id="VDMD01000007">
    <property type="protein sequence ID" value="TRM64341.1"/>
    <property type="molecule type" value="Genomic_DNA"/>
</dbReference>
<dbReference type="OrthoDB" id="1431247at2759"/>
<organism evidence="6 7">
    <name type="scientific">Schizophyllum amplum</name>
    <dbReference type="NCBI Taxonomy" id="97359"/>
    <lineage>
        <taxon>Eukaryota</taxon>
        <taxon>Fungi</taxon>
        <taxon>Dikarya</taxon>
        <taxon>Basidiomycota</taxon>
        <taxon>Agaricomycotina</taxon>
        <taxon>Agaricomycetes</taxon>
        <taxon>Agaricomycetidae</taxon>
        <taxon>Agaricales</taxon>
        <taxon>Schizophyllaceae</taxon>
        <taxon>Schizophyllum</taxon>
    </lineage>
</organism>
<protein>
    <submittedName>
        <fullName evidence="6">HSP20-like chaperone</fullName>
    </submittedName>
</protein>
<dbReference type="InterPro" id="IPR008978">
    <property type="entry name" value="HSP20-like_chaperone"/>
</dbReference>
<dbReference type="Proteomes" id="UP000320762">
    <property type="component" value="Unassembled WGS sequence"/>
</dbReference>
<dbReference type="Pfam" id="PF00011">
    <property type="entry name" value="HSP20"/>
    <property type="match status" value="1"/>
</dbReference>
<name>A0A550CHR2_9AGAR</name>
<evidence type="ECO:0000259" key="4">
    <source>
        <dbReference type="PROSITE" id="PS01031"/>
    </source>
</evidence>
<dbReference type="InterPro" id="IPR007052">
    <property type="entry name" value="CS_dom"/>
</dbReference>
<dbReference type="InterPro" id="IPR031107">
    <property type="entry name" value="Small_HSP"/>
</dbReference>